<protein>
    <submittedName>
        <fullName evidence="3">Phospholipase/carboxylesterase</fullName>
    </submittedName>
</protein>
<dbReference type="PANTHER" id="PTHR38695:SF1">
    <property type="entry name" value="AMINO ACID PERMEASE_ SLC12A DOMAIN-CONTAINING PROTEIN"/>
    <property type="match status" value="1"/>
</dbReference>
<dbReference type="InterPro" id="IPR040841">
    <property type="entry name" value="Luciferase_dom"/>
</dbReference>
<dbReference type="PANTHER" id="PTHR38695">
    <property type="entry name" value="AMINO ACID PERMEASE_ SLC12A DOMAIN-CONTAINING PROTEIN"/>
    <property type="match status" value="1"/>
</dbReference>
<keyword evidence="4" id="KW-1185">Reference proteome</keyword>
<organism evidence="3 4">
    <name type="scientific">Oerskovia jenensis</name>
    <dbReference type="NCBI Taxonomy" id="162169"/>
    <lineage>
        <taxon>Bacteria</taxon>
        <taxon>Bacillati</taxon>
        <taxon>Actinomycetota</taxon>
        <taxon>Actinomycetes</taxon>
        <taxon>Micrococcales</taxon>
        <taxon>Cellulomonadaceae</taxon>
        <taxon>Oerskovia</taxon>
    </lineage>
</organism>
<gene>
    <name evidence="3" type="ORF">JOD49_000951</name>
</gene>
<evidence type="ECO:0000313" key="3">
    <source>
        <dbReference type="EMBL" id="MBM7478031.1"/>
    </source>
</evidence>
<sequence>MTLTPRRGPRPTTSDEGPHRQVDQLSSAALWGELVLAATTIDGVQEGHSSVSPATSRALFLDGLDRTTRPETSLATPDQRLEPVHLHGVGDTSLHLCLPRERAEEVCAAGWGEPHQYADHATEIMVYGPRDADELAVVLGLVRESLDAARDAASRPRTPAL</sequence>
<dbReference type="InterPro" id="IPR048273">
    <property type="entry name" value="Luciferase"/>
</dbReference>
<reference evidence="3 4" key="1">
    <citation type="submission" date="2021-01" db="EMBL/GenBank/DDBJ databases">
        <title>Sequencing the genomes of 1000 actinobacteria strains.</title>
        <authorList>
            <person name="Klenk H.-P."/>
        </authorList>
    </citation>
    <scope>NUCLEOTIDE SEQUENCE [LARGE SCALE GENOMIC DNA]</scope>
    <source>
        <strain evidence="3 4">DSM 46000</strain>
    </source>
</reference>
<dbReference type="EMBL" id="JAFBBO010000001">
    <property type="protein sequence ID" value="MBM7478031.1"/>
    <property type="molecule type" value="Genomic_DNA"/>
</dbReference>
<feature type="compositionally biased region" description="Low complexity" evidence="1">
    <location>
        <begin position="1"/>
        <end position="12"/>
    </location>
</feature>
<dbReference type="Pfam" id="PF17648">
    <property type="entry name" value="Luciferase"/>
    <property type="match status" value="1"/>
</dbReference>
<feature type="region of interest" description="Disordered" evidence="1">
    <location>
        <begin position="1"/>
        <end position="21"/>
    </location>
</feature>
<comment type="caution">
    <text evidence="3">The sequence shown here is derived from an EMBL/GenBank/DDBJ whole genome shotgun (WGS) entry which is preliminary data.</text>
</comment>
<proteinExistence type="predicted"/>
<dbReference type="Proteomes" id="UP000698059">
    <property type="component" value="Unassembled WGS sequence"/>
</dbReference>
<name>A0ABS2LC75_9CELL</name>
<feature type="domain" description="Luciferase" evidence="2">
    <location>
        <begin position="82"/>
        <end position="145"/>
    </location>
</feature>
<evidence type="ECO:0000259" key="2">
    <source>
        <dbReference type="Pfam" id="PF17648"/>
    </source>
</evidence>
<accession>A0ABS2LC75</accession>
<dbReference type="RefSeq" id="WP_239525143.1">
    <property type="nucleotide sequence ID" value="NZ_BAAAVF010000002.1"/>
</dbReference>
<evidence type="ECO:0000256" key="1">
    <source>
        <dbReference type="SAM" id="MobiDB-lite"/>
    </source>
</evidence>
<evidence type="ECO:0000313" key="4">
    <source>
        <dbReference type="Proteomes" id="UP000698059"/>
    </source>
</evidence>